<organism evidence="6 7">
    <name type="scientific">Megasphaera massiliensis</name>
    <dbReference type="NCBI Taxonomy" id="1232428"/>
    <lineage>
        <taxon>Bacteria</taxon>
        <taxon>Bacillati</taxon>
        <taxon>Bacillota</taxon>
        <taxon>Negativicutes</taxon>
        <taxon>Veillonellales</taxon>
        <taxon>Veillonellaceae</taxon>
        <taxon>Megasphaera</taxon>
    </lineage>
</organism>
<dbReference type="GO" id="GO:0008999">
    <property type="term" value="F:protein-N-terminal-alanine acetyltransferase activity"/>
    <property type="evidence" value="ECO:0007669"/>
    <property type="project" value="UniProtKB-EC"/>
</dbReference>
<dbReference type="Proteomes" id="UP001206692">
    <property type="component" value="Unassembled WGS sequence"/>
</dbReference>
<dbReference type="Gene3D" id="3.40.630.30">
    <property type="match status" value="1"/>
</dbReference>
<comment type="caution">
    <text evidence="6">The sequence shown here is derived from an EMBL/GenBank/DDBJ whole genome shotgun (WGS) entry which is preliminary data.</text>
</comment>
<dbReference type="Pfam" id="PF00583">
    <property type="entry name" value="Acetyltransf_1"/>
    <property type="match status" value="1"/>
</dbReference>
<gene>
    <name evidence="6" type="primary">rimI</name>
    <name evidence="6" type="ORF">NE675_11415</name>
</gene>
<dbReference type="RefSeq" id="WP_062411996.1">
    <property type="nucleotide sequence ID" value="NZ_JAJCIO010000037.1"/>
</dbReference>
<comment type="similarity">
    <text evidence="1">Belongs to the acetyltransferase family. RimI subfamily.</text>
</comment>
<dbReference type="CDD" id="cd04301">
    <property type="entry name" value="NAT_SF"/>
    <property type="match status" value="1"/>
</dbReference>
<evidence type="ECO:0000256" key="4">
    <source>
        <dbReference type="ARBA" id="ARBA00023315"/>
    </source>
</evidence>
<dbReference type="GO" id="GO:0005840">
    <property type="term" value="C:ribosome"/>
    <property type="evidence" value="ECO:0007669"/>
    <property type="project" value="UniProtKB-KW"/>
</dbReference>
<evidence type="ECO:0000259" key="5">
    <source>
        <dbReference type="PROSITE" id="PS51186"/>
    </source>
</evidence>
<reference evidence="6 7" key="1">
    <citation type="submission" date="2022-06" db="EMBL/GenBank/DDBJ databases">
        <title>Isolation of gut microbiota from human fecal samples.</title>
        <authorList>
            <person name="Pamer E.G."/>
            <person name="Barat B."/>
            <person name="Waligurski E."/>
            <person name="Medina S."/>
            <person name="Paddock L."/>
            <person name="Mostad J."/>
        </authorList>
    </citation>
    <scope>NUCLEOTIDE SEQUENCE [LARGE SCALE GENOMIC DNA]</scope>
    <source>
        <strain evidence="6 7">DFI.1.1</strain>
    </source>
</reference>
<accession>A0ABT1SUR9</accession>
<keyword evidence="3 6" id="KW-0808">Transferase</keyword>
<evidence type="ECO:0000313" key="7">
    <source>
        <dbReference type="Proteomes" id="UP001206692"/>
    </source>
</evidence>
<dbReference type="InterPro" id="IPR000182">
    <property type="entry name" value="GNAT_dom"/>
</dbReference>
<proteinExistence type="inferred from homology"/>
<dbReference type="PANTHER" id="PTHR43420">
    <property type="entry name" value="ACETYLTRANSFERASE"/>
    <property type="match status" value="1"/>
</dbReference>
<feature type="domain" description="N-acetyltransferase" evidence="5">
    <location>
        <begin position="3"/>
        <end position="148"/>
    </location>
</feature>
<name>A0ABT1SUR9_9FIRM</name>
<evidence type="ECO:0000256" key="2">
    <source>
        <dbReference type="ARBA" id="ARBA00022490"/>
    </source>
</evidence>
<dbReference type="PROSITE" id="PS51186">
    <property type="entry name" value="GNAT"/>
    <property type="match status" value="1"/>
</dbReference>
<protein>
    <submittedName>
        <fullName evidence="6">Ribosomal protein S18-alanine N-acetyltransferase</fullName>
        <ecNumber evidence="6">2.3.1.266</ecNumber>
    </submittedName>
</protein>
<evidence type="ECO:0000256" key="3">
    <source>
        <dbReference type="ARBA" id="ARBA00022679"/>
    </source>
</evidence>
<keyword evidence="6" id="KW-0689">Ribosomal protein</keyword>
<sequence length="157" mass="17619">MSVTIRRAVLQDLPDIIAIEEASFSSPWSHESLRAEFDNRVARYYVLETDAGTVVGYADLWLIADEGQLANIAVHPSARGLGYGETLLRTAMEDVFRDGCQTVFLEVRPSNASAIALYEKLGYEKVALRKGYYSQPVEDAYIMNCPKENYPWPGHLL</sequence>
<keyword evidence="6" id="KW-0687">Ribonucleoprotein</keyword>
<dbReference type="InterPro" id="IPR006464">
    <property type="entry name" value="AcTrfase_RimI/Ard1"/>
</dbReference>
<dbReference type="SUPFAM" id="SSF55729">
    <property type="entry name" value="Acyl-CoA N-acyltransferases (Nat)"/>
    <property type="match status" value="1"/>
</dbReference>
<evidence type="ECO:0000313" key="6">
    <source>
        <dbReference type="EMBL" id="MCQ5343627.1"/>
    </source>
</evidence>
<keyword evidence="7" id="KW-1185">Reference proteome</keyword>
<dbReference type="EMBL" id="JANGEW010000033">
    <property type="protein sequence ID" value="MCQ5343627.1"/>
    <property type="molecule type" value="Genomic_DNA"/>
</dbReference>
<dbReference type="EC" id="2.3.1.266" evidence="6"/>
<dbReference type="PANTHER" id="PTHR43420:SF44">
    <property type="entry name" value="ACETYLTRANSFERASE YPEA"/>
    <property type="match status" value="1"/>
</dbReference>
<keyword evidence="4 6" id="KW-0012">Acyltransferase</keyword>
<dbReference type="InterPro" id="IPR050680">
    <property type="entry name" value="YpeA/RimI_acetyltransf"/>
</dbReference>
<keyword evidence="2" id="KW-0963">Cytoplasm</keyword>
<dbReference type="NCBIfam" id="TIGR01575">
    <property type="entry name" value="rimI"/>
    <property type="match status" value="1"/>
</dbReference>
<evidence type="ECO:0000256" key="1">
    <source>
        <dbReference type="ARBA" id="ARBA00005395"/>
    </source>
</evidence>
<dbReference type="InterPro" id="IPR016181">
    <property type="entry name" value="Acyl_CoA_acyltransferase"/>
</dbReference>